<keyword evidence="1" id="KW-1185">Reference proteome</keyword>
<organism evidence="1 2">
    <name type="scientific">Panagrolaimus davidi</name>
    <dbReference type="NCBI Taxonomy" id="227884"/>
    <lineage>
        <taxon>Eukaryota</taxon>
        <taxon>Metazoa</taxon>
        <taxon>Ecdysozoa</taxon>
        <taxon>Nematoda</taxon>
        <taxon>Chromadorea</taxon>
        <taxon>Rhabditida</taxon>
        <taxon>Tylenchina</taxon>
        <taxon>Panagrolaimomorpha</taxon>
        <taxon>Panagrolaimoidea</taxon>
        <taxon>Panagrolaimidae</taxon>
        <taxon>Panagrolaimus</taxon>
    </lineage>
</organism>
<protein>
    <submittedName>
        <fullName evidence="2">Uncharacterized protein</fullName>
    </submittedName>
</protein>
<sequence length="138" mass="15796">MGANESTTKRYSITLGKCDINRRQRFFLPYCSFFEVIYPPPKFYEDGTRSNDEKVGGEYKVKNISKNIKLVHVQCTSLFSLVAFSDADVIKLLHVPELYFNTALITYINTLMLYLNTILAFNSYITAATLNVRQSLLS</sequence>
<evidence type="ECO:0000313" key="2">
    <source>
        <dbReference type="WBParaSite" id="PDA_v2.g15753.t1"/>
    </source>
</evidence>
<dbReference type="AlphaFoldDB" id="A0A914PC69"/>
<dbReference type="Proteomes" id="UP000887578">
    <property type="component" value="Unplaced"/>
</dbReference>
<accession>A0A914PC69</accession>
<dbReference type="WBParaSite" id="PDA_v2.g15753.t1">
    <property type="protein sequence ID" value="PDA_v2.g15753.t1"/>
    <property type="gene ID" value="PDA_v2.g15753"/>
</dbReference>
<proteinExistence type="predicted"/>
<name>A0A914PC69_9BILA</name>
<evidence type="ECO:0000313" key="1">
    <source>
        <dbReference type="Proteomes" id="UP000887578"/>
    </source>
</evidence>
<reference evidence="2" key="1">
    <citation type="submission" date="2022-11" db="UniProtKB">
        <authorList>
            <consortium name="WormBaseParasite"/>
        </authorList>
    </citation>
    <scope>IDENTIFICATION</scope>
</reference>